<dbReference type="Proteomes" id="UP000466442">
    <property type="component" value="Linkage Group LG12"/>
</dbReference>
<organism evidence="1 2">
    <name type="scientific">Apolygus lucorum</name>
    <name type="common">Small green plant bug</name>
    <name type="synonym">Lygocoris lucorum</name>
    <dbReference type="NCBI Taxonomy" id="248454"/>
    <lineage>
        <taxon>Eukaryota</taxon>
        <taxon>Metazoa</taxon>
        <taxon>Ecdysozoa</taxon>
        <taxon>Arthropoda</taxon>
        <taxon>Hexapoda</taxon>
        <taxon>Insecta</taxon>
        <taxon>Pterygota</taxon>
        <taxon>Neoptera</taxon>
        <taxon>Paraneoptera</taxon>
        <taxon>Hemiptera</taxon>
        <taxon>Heteroptera</taxon>
        <taxon>Panheteroptera</taxon>
        <taxon>Cimicomorpha</taxon>
        <taxon>Miridae</taxon>
        <taxon>Mirini</taxon>
        <taxon>Apolygus</taxon>
    </lineage>
</organism>
<evidence type="ECO:0000313" key="1">
    <source>
        <dbReference type="EMBL" id="KAF6202453.1"/>
    </source>
</evidence>
<keyword evidence="2" id="KW-1185">Reference proteome</keyword>
<gene>
    <name evidence="1" type="ORF">GE061_004853</name>
</gene>
<dbReference type="AlphaFoldDB" id="A0A8S9X0I8"/>
<dbReference type="EMBL" id="WIXP02000012">
    <property type="protein sequence ID" value="KAF6202453.1"/>
    <property type="molecule type" value="Genomic_DNA"/>
</dbReference>
<accession>A0A8S9X0I8</accession>
<dbReference type="GO" id="GO:0003735">
    <property type="term" value="F:structural constituent of ribosome"/>
    <property type="evidence" value="ECO:0007669"/>
    <property type="project" value="TreeGrafter"/>
</dbReference>
<protein>
    <submittedName>
        <fullName evidence="1">Uncharacterized protein</fullName>
    </submittedName>
</protein>
<dbReference type="OrthoDB" id="421327at2759"/>
<proteinExistence type="predicted"/>
<dbReference type="GO" id="GO:0005763">
    <property type="term" value="C:mitochondrial small ribosomal subunit"/>
    <property type="evidence" value="ECO:0007669"/>
    <property type="project" value="TreeGrafter"/>
</dbReference>
<name>A0A8S9X0I8_APOLU</name>
<dbReference type="PANTHER" id="PTHR13184:SF5">
    <property type="entry name" value="METHYLTRANSFERASE-LIKE PROTEIN 17, MITOCHONDRIAL"/>
    <property type="match status" value="1"/>
</dbReference>
<dbReference type="PANTHER" id="PTHR13184">
    <property type="entry name" value="37S RIBOSOMAL PROTEIN S22"/>
    <property type="match status" value="1"/>
</dbReference>
<sequence length="207" mass="24291">MRRSLLHQISRGRRWVVGSLRYGSSTTKVELDGSVRDLIESEELHPKRHPGAMRNVNNPLPDDLQAAMLRTLGDVSKKVLTDESHDFCKYLHGRKPPMEEDEEHSLISQIRGEITEELNVKFEDLNDDLREYYKKVINSKVEQITKQRKYNWQQIDYTRHKGLLYMVARSAREYAINYQVLKELKTRFQYAPKTFFDFGSGVGSVLW</sequence>
<evidence type="ECO:0000313" key="2">
    <source>
        <dbReference type="Proteomes" id="UP000466442"/>
    </source>
</evidence>
<reference evidence="1" key="1">
    <citation type="journal article" date="2021" name="Mol. Ecol. Resour.">
        <title>Apolygus lucorum genome provides insights into omnivorousness and mesophyll feeding.</title>
        <authorList>
            <person name="Liu Y."/>
            <person name="Liu H."/>
            <person name="Wang H."/>
            <person name="Huang T."/>
            <person name="Liu B."/>
            <person name="Yang B."/>
            <person name="Yin L."/>
            <person name="Li B."/>
            <person name="Zhang Y."/>
            <person name="Zhang S."/>
            <person name="Jiang F."/>
            <person name="Zhang X."/>
            <person name="Ren Y."/>
            <person name="Wang B."/>
            <person name="Wang S."/>
            <person name="Lu Y."/>
            <person name="Wu K."/>
            <person name="Fan W."/>
            <person name="Wang G."/>
        </authorList>
    </citation>
    <scope>NUCLEOTIDE SEQUENCE</scope>
    <source>
        <strain evidence="1">12Hb</strain>
    </source>
</reference>
<comment type="caution">
    <text evidence="1">The sequence shown here is derived from an EMBL/GenBank/DDBJ whole genome shotgun (WGS) entry which is preliminary data.</text>
</comment>
<dbReference type="InterPro" id="IPR052571">
    <property type="entry name" value="Mt_RNA_Methyltransferase"/>
</dbReference>